<protein>
    <submittedName>
        <fullName evidence="1">Uncharacterized protein</fullName>
    </submittedName>
</protein>
<organism evidence="1 2">
    <name type="scientific">Lupinus angustifolius</name>
    <name type="common">Narrow-leaved blue lupine</name>
    <dbReference type="NCBI Taxonomy" id="3871"/>
    <lineage>
        <taxon>Eukaryota</taxon>
        <taxon>Viridiplantae</taxon>
        <taxon>Streptophyta</taxon>
        <taxon>Embryophyta</taxon>
        <taxon>Tracheophyta</taxon>
        <taxon>Spermatophyta</taxon>
        <taxon>Magnoliopsida</taxon>
        <taxon>eudicotyledons</taxon>
        <taxon>Gunneridae</taxon>
        <taxon>Pentapetalae</taxon>
        <taxon>rosids</taxon>
        <taxon>fabids</taxon>
        <taxon>Fabales</taxon>
        <taxon>Fabaceae</taxon>
        <taxon>Papilionoideae</taxon>
        <taxon>50 kb inversion clade</taxon>
        <taxon>genistoids sensu lato</taxon>
        <taxon>core genistoids</taxon>
        <taxon>Genisteae</taxon>
        <taxon>Lupinus</taxon>
    </lineage>
</organism>
<accession>A0A1J7HWP6</accession>
<dbReference type="EMBL" id="CM007368">
    <property type="protein sequence ID" value="OIW06841.1"/>
    <property type="molecule type" value="Genomic_DNA"/>
</dbReference>
<reference evidence="1 2" key="1">
    <citation type="journal article" date="2017" name="Plant Biotechnol. J.">
        <title>A comprehensive draft genome sequence for lupin (Lupinus angustifolius), an emerging health food: insights into plant-microbe interactions and legume evolution.</title>
        <authorList>
            <person name="Hane J.K."/>
            <person name="Ming Y."/>
            <person name="Kamphuis L.G."/>
            <person name="Nelson M.N."/>
            <person name="Garg G."/>
            <person name="Atkins C.A."/>
            <person name="Bayer P.E."/>
            <person name="Bravo A."/>
            <person name="Bringans S."/>
            <person name="Cannon S."/>
            <person name="Edwards D."/>
            <person name="Foley R."/>
            <person name="Gao L.L."/>
            <person name="Harrison M.J."/>
            <person name="Huang W."/>
            <person name="Hurgobin B."/>
            <person name="Li S."/>
            <person name="Liu C.W."/>
            <person name="McGrath A."/>
            <person name="Morahan G."/>
            <person name="Murray J."/>
            <person name="Weller J."/>
            <person name="Jian J."/>
            <person name="Singh K.B."/>
        </authorList>
    </citation>
    <scope>NUCLEOTIDE SEQUENCE [LARGE SCALE GENOMIC DNA]</scope>
    <source>
        <strain evidence="2">cv. Tanjil</strain>
        <tissue evidence="1">Whole plant</tissue>
    </source>
</reference>
<proteinExistence type="predicted"/>
<keyword evidence="2" id="KW-1185">Reference proteome</keyword>
<evidence type="ECO:0000313" key="2">
    <source>
        <dbReference type="Proteomes" id="UP000188354"/>
    </source>
</evidence>
<dbReference type="AlphaFoldDB" id="A0A1J7HWP6"/>
<dbReference type="Gramene" id="OIW06841">
    <property type="protein sequence ID" value="OIW06841"/>
    <property type="gene ID" value="TanjilG_03736"/>
</dbReference>
<sequence>MKRKLTKKPTPVMEAKGDDLIIDLNIDHTINVEGLAKVDLVSDEEVSSDDSHQGETVPIEVPGNVVDTIEPEVVRTQHEPPNPQVVTSLFKTSRK</sequence>
<dbReference type="Proteomes" id="UP000188354">
    <property type="component" value="Chromosome LG08"/>
</dbReference>
<evidence type="ECO:0000313" key="1">
    <source>
        <dbReference type="EMBL" id="OIW06841.1"/>
    </source>
</evidence>
<name>A0A1J7HWP6_LUPAN</name>
<gene>
    <name evidence="1" type="ORF">TanjilG_03736</name>
</gene>